<comment type="subcellular location">
    <subcellularLocation>
        <location evidence="2">Cytoplasmic vesicle</location>
        <location evidence="2">Phagosome membrane</location>
    </subcellularLocation>
    <subcellularLocation>
        <location evidence="1">Early endosome membrane</location>
    </subcellularLocation>
</comment>
<dbReference type="SMART" id="SM00324">
    <property type="entry name" value="RhoGAP"/>
    <property type="match status" value="1"/>
</dbReference>
<gene>
    <name evidence="7" type="ORF">LAESUDRAFT_727585</name>
</gene>
<keyword evidence="4" id="KW-0968">Cytoplasmic vesicle</keyword>
<dbReference type="Pfam" id="PF00620">
    <property type="entry name" value="RhoGAP"/>
    <property type="match status" value="1"/>
</dbReference>
<reference evidence="7 8" key="1">
    <citation type="journal article" date="2016" name="Mol. Biol. Evol.">
        <title>Comparative Genomics of Early-Diverging Mushroom-Forming Fungi Provides Insights into the Origins of Lignocellulose Decay Capabilities.</title>
        <authorList>
            <person name="Nagy L.G."/>
            <person name="Riley R."/>
            <person name="Tritt A."/>
            <person name="Adam C."/>
            <person name="Daum C."/>
            <person name="Floudas D."/>
            <person name="Sun H."/>
            <person name="Yadav J.S."/>
            <person name="Pangilinan J."/>
            <person name="Larsson K.H."/>
            <person name="Matsuura K."/>
            <person name="Barry K."/>
            <person name="Labutti K."/>
            <person name="Kuo R."/>
            <person name="Ohm R.A."/>
            <person name="Bhattacharya S.S."/>
            <person name="Shirouzu T."/>
            <person name="Yoshinaga Y."/>
            <person name="Martin F.M."/>
            <person name="Grigoriev I.V."/>
            <person name="Hibbett D.S."/>
        </authorList>
    </citation>
    <scope>NUCLEOTIDE SEQUENCE [LARGE SCALE GENOMIC DNA]</scope>
    <source>
        <strain evidence="7 8">93-53</strain>
    </source>
</reference>
<dbReference type="InterPro" id="IPR000198">
    <property type="entry name" value="RhoGAP_dom"/>
</dbReference>
<evidence type="ECO:0000313" key="8">
    <source>
        <dbReference type="Proteomes" id="UP000076871"/>
    </source>
</evidence>
<dbReference type="OrthoDB" id="7862313at2759"/>
<dbReference type="InterPro" id="IPR046985">
    <property type="entry name" value="IP5"/>
</dbReference>
<evidence type="ECO:0000256" key="1">
    <source>
        <dbReference type="ARBA" id="ARBA00004146"/>
    </source>
</evidence>
<dbReference type="Gene3D" id="3.60.10.10">
    <property type="entry name" value="Endonuclease/exonuclease/phosphatase"/>
    <property type="match status" value="1"/>
</dbReference>
<sequence length="990" mass="109632">MTEKLDIVLQAFLRPSEVIRVAVEAATSVAAPESDVGAISERIAVASTELLHRHKRILAVVSHQEPQSGDSELGCVFIFKHKHPIHAPRMIHVNYVVEHTFPIVEGFSIDMAQPRRNTLDLRANIHGNILHQPRTELSVTIHSDFSTNIKPVSLVTHDTEGLRSVLLECKRLKDNSAQRGQVDITSLFSWLAPYMTRPRRPAILSPIAPDLRALMKPLYTLLSSISAGIPGDEISDVALIREDWIRHKVREEVIANHNETHKLRIRIGTFNVNGKLPSQDLSAWVRVSPDSDSSVLIPPFNEMSPLSIGSIMRNAMEKSPESGPRALPLASTQPGTKQSHTGMNDVADPDLLVLAFQELDLSTEALLYSTKTTREDAWCTAAFAGLGEKAILYEKLASKQLVGILLVVIVKKSVKSCYSDIRATYVGAGIMGIMGNKGATAIRLTYTPMSSTQSDPARSTVLTFVNSHLAAFDEMYDRRNADFHDLSKRLIFDTGMPAPQSSENDVQSPGLMSISVFETDALFWMADLNYRINLPDNDIRVLLSIKPDSHDTELDVLQKYDQLNLVRRTRVAFEGFVERPLTHLPTYRFSTGVATDHQGYDIKRKPAWTDRILHMNSAMVTLRQLSYSSHPEITMSDHKPVSADFQLTLASLNAATFDSFVEDLWREVAVIEESAGNPSVKLSNTMVDLGKIHYQQRVVGSMTLENDGKVPCAFRFIGAEPGAAAHPRWLIINPMAGLLLPGQKVTVTISSQVDNAVASELNMGPARLECTLILHTVLGKDHFISVTGEYARTCFANDLTWLARLRGPIRALKSVSELLPEDQAKTAPKEVMRLIKWLMSNATEVHGLFLEPGPSALVQSIRECLDTDAEFHFSQSNDDPALAWAFADTLLQFLASLPEAVFPTALHARCGQVTSKEDAFELLDQLPSVPLNVWISVTAVLHYVTQQASSLLLVEKLVAVFSEVLLRDDTDSSITTSVVGKRNFLRYFIA</sequence>
<dbReference type="EMBL" id="KV427633">
    <property type="protein sequence ID" value="KZT05009.1"/>
    <property type="molecule type" value="Genomic_DNA"/>
</dbReference>
<feature type="domain" description="Rho-GAP" evidence="6">
    <location>
        <begin position="813"/>
        <end position="990"/>
    </location>
</feature>
<dbReference type="InterPro" id="IPR013783">
    <property type="entry name" value="Ig-like_fold"/>
</dbReference>
<dbReference type="Gene3D" id="2.60.40.10">
    <property type="entry name" value="Immunoglobulins"/>
    <property type="match status" value="1"/>
</dbReference>
<dbReference type="InterPro" id="IPR036691">
    <property type="entry name" value="Endo/exonu/phosph_ase_sf"/>
</dbReference>
<dbReference type="STRING" id="1314785.A0A165DJC2"/>
<dbReference type="InterPro" id="IPR008936">
    <property type="entry name" value="Rho_GTPase_activation_prot"/>
</dbReference>
<evidence type="ECO:0000256" key="4">
    <source>
        <dbReference type="ARBA" id="ARBA00023329"/>
    </source>
</evidence>
<organism evidence="7 8">
    <name type="scientific">Laetiporus sulphureus 93-53</name>
    <dbReference type="NCBI Taxonomy" id="1314785"/>
    <lineage>
        <taxon>Eukaryota</taxon>
        <taxon>Fungi</taxon>
        <taxon>Dikarya</taxon>
        <taxon>Basidiomycota</taxon>
        <taxon>Agaricomycotina</taxon>
        <taxon>Agaricomycetes</taxon>
        <taxon>Polyporales</taxon>
        <taxon>Laetiporus</taxon>
    </lineage>
</organism>
<feature type="region of interest" description="Disordered" evidence="5">
    <location>
        <begin position="317"/>
        <end position="341"/>
    </location>
</feature>
<dbReference type="GO" id="GO:0046856">
    <property type="term" value="P:phosphatidylinositol dephosphorylation"/>
    <property type="evidence" value="ECO:0007669"/>
    <property type="project" value="InterPro"/>
</dbReference>
<dbReference type="Proteomes" id="UP000076871">
    <property type="component" value="Unassembled WGS sequence"/>
</dbReference>
<dbReference type="SMART" id="SM00128">
    <property type="entry name" value="IPPc"/>
    <property type="match status" value="1"/>
</dbReference>
<dbReference type="GeneID" id="63826278"/>
<keyword evidence="3" id="KW-0967">Endosome</keyword>
<dbReference type="InParanoid" id="A0A165DJC2"/>
<dbReference type="Pfam" id="PF22669">
    <property type="entry name" value="Exo_endo_phos2"/>
    <property type="match status" value="1"/>
</dbReference>
<dbReference type="Gene3D" id="1.10.555.10">
    <property type="entry name" value="Rho GTPase activation protein"/>
    <property type="match status" value="1"/>
</dbReference>
<name>A0A165DJC2_9APHY</name>
<accession>A0A165DJC2</accession>
<proteinExistence type="predicted"/>
<keyword evidence="8" id="KW-1185">Reference proteome</keyword>
<dbReference type="GO" id="GO:0007165">
    <property type="term" value="P:signal transduction"/>
    <property type="evidence" value="ECO:0007669"/>
    <property type="project" value="InterPro"/>
</dbReference>
<dbReference type="RefSeq" id="XP_040762749.1">
    <property type="nucleotide sequence ID" value="XM_040909249.1"/>
</dbReference>
<dbReference type="GO" id="GO:0004439">
    <property type="term" value="F:phosphatidylinositol-4,5-bisphosphate 5-phosphatase activity"/>
    <property type="evidence" value="ECO:0007669"/>
    <property type="project" value="TreeGrafter"/>
</dbReference>
<evidence type="ECO:0000313" key="7">
    <source>
        <dbReference type="EMBL" id="KZT05009.1"/>
    </source>
</evidence>
<dbReference type="InterPro" id="IPR048869">
    <property type="entry name" value="OCRL-1_2_ASH"/>
</dbReference>
<evidence type="ECO:0000256" key="5">
    <source>
        <dbReference type="SAM" id="MobiDB-lite"/>
    </source>
</evidence>
<dbReference type="PANTHER" id="PTHR11200">
    <property type="entry name" value="INOSITOL 5-PHOSPHATASE"/>
    <property type="match status" value="1"/>
</dbReference>
<feature type="compositionally biased region" description="Polar residues" evidence="5">
    <location>
        <begin position="330"/>
        <end position="341"/>
    </location>
</feature>
<dbReference type="InterPro" id="IPR000300">
    <property type="entry name" value="IPPc"/>
</dbReference>
<dbReference type="PROSITE" id="PS50238">
    <property type="entry name" value="RHOGAP"/>
    <property type="match status" value="1"/>
</dbReference>
<evidence type="ECO:0000256" key="2">
    <source>
        <dbReference type="ARBA" id="ARBA00004580"/>
    </source>
</evidence>
<evidence type="ECO:0000256" key="3">
    <source>
        <dbReference type="ARBA" id="ARBA00022753"/>
    </source>
</evidence>
<dbReference type="GO" id="GO:0031901">
    <property type="term" value="C:early endosome membrane"/>
    <property type="evidence" value="ECO:0007669"/>
    <property type="project" value="UniProtKB-SubCell"/>
</dbReference>
<dbReference type="SUPFAM" id="SSF48350">
    <property type="entry name" value="GTPase activation domain, GAP"/>
    <property type="match status" value="1"/>
</dbReference>
<dbReference type="SUPFAM" id="SSF56219">
    <property type="entry name" value="DNase I-like"/>
    <property type="match status" value="1"/>
</dbReference>
<protein>
    <submittedName>
        <fullName evidence="7">DNase I-like protein</fullName>
    </submittedName>
</protein>
<dbReference type="Pfam" id="PF21310">
    <property type="entry name" value="OCRL-like_ASH"/>
    <property type="match status" value="1"/>
</dbReference>
<dbReference type="AlphaFoldDB" id="A0A165DJC2"/>
<evidence type="ECO:0000259" key="6">
    <source>
        <dbReference type="PROSITE" id="PS50238"/>
    </source>
</evidence>
<dbReference type="PANTHER" id="PTHR11200:SF300">
    <property type="entry name" value="TYPE II INOSITOL 1,4,5-TRISPHOSPHATE 5-PHOSPHATASE"/>
    <property type="match status" value="1"/>
</dbReference>